<dbReference type="RefSeq" id="WP_132324633.1">
    <property type="nucleotide sequence ID" value="NZ_FWZT01000028.1"/>
</dbReference>
<name>A0A1Y6CSG2_9BACT</name>
<evidence type="ECO:0000256" key="1">
    <source>
        <dbReference type="SAM" id="MobiDB-lite"/>
    </source>
</evidence>
<gene>
    <name evidence="2" type="ORF">SAMN06296036_12853</name>
</gene>
<dbReference type="Proteomes" id="UP000192907">
    <property type="component" value="Unassembled WGS sequence"/>
</dbReference>
<sequence length="264" mass="29714">MAVKARKTYRGCFILYCTTMWYYLSIFPPSALAKPLKPEIPATPTKNQNVNFKETKATAAPKTPRSRKSRLKSNPVVREKKSKLRMKSMHLPYRLGFAVGGAGSHASGPMVAGHLNWRRWQWFVNGSAHQLQQLNGLGEVVIAHNRYSAATGGRYVFTSGLSIGLGYEVSWLSFEYLNPRADPNAAFTFISSSQSACLDFAWQSQGSRFYLIVGMKPSVLVKESDTFEWSQITSDGDWRQSAETLWDRNIDPSYLYVAIGFYVL</sequence>
<protein>
    <submittedName>
        <fullName evidence="2">Uncharacterized protein</fullName>
    </submittedName>
</protein>
<organism evidence="2 3">
    <name type="scientific">Pseudobacteriovorax antillogorgiicola</name>
    <dbReference type="NCBI Taxonomy" id="1513793"/>
    <lineage>
        <taxon>Bacteria</taxon>
        <taxon>Pseudomonadati</taxon>
        <taxon>Bdellovibrionota</taxon>
        <taxon>Oligoflexia</taxon>
        <taxon>Oligoflexales</taxon>
        <taxon>Pseudobacteriovoracaceae</taxon>
        <taxon>Pseudobacteriovorax</taxon>
    </lineage>
</organism>
<evidence type="ECO:0000313" key="3">
    <source>
        <dbReference type="Proteomes" id="UP000192907"/>
    </source>
</evidence>
<feature type="region of interest" description="Disordered" evidence="1">
    <location>
        <begin position="42"/>
        <end position="78"/>
    </location>
</feature>
<evidence type="ECO:0000313" key="2">
    <source>
        <dbReference type="EMBL" id="SMF74557.1"/>
    </source>
</evidence>
<proteinExistence type="predicted"/>
<reference evidence="3" key="1">
    <citation type="submission" date="2017-04" db="EMBL/GenBank/DDBJ databases">
        <authorList>
            <person name="Varghese N."/>
            <person name="Submissions S."/>
        </authorList>
    </citation>
    <scope>NUCLEOTIDE SEQUENCE [LARGE SCALE GENOMIC DNA]</scope>
    <source>
        <strain evidence="3">RKEM611</strain>
    </source>
</reference>
<dbReference type="AlphaFoldDB" id="A0A1Y6CSG2"/>
<accession>A0A1Y6CSG2</accession>
<keyword evidence="3" id="KW-1185">Reference proteome</keyword>
<dbReference type="EMBL" id="FWZT01000028">
    <property type="protein sequence ID" value="SMF74557.1"/>
    <property type="molecule type" value="Genomic_DNA"/>
</dbReference>